<protein>
    <submittedName>
        <fullName evidence="1">Uncharacterized protein</fullName>
    </submittedName>
</protein>
<evidence type="ECO:0000313" key="1">
    <source>
        <dbReference type="EMBL" id="QFP93715.1"/>
    </source>
</evidence>
<proteinExistence type="predicted"/>
<dbReference type="EMBL" id="MN270889">
    <property type="protein sequence ID" value="QFP93715.1"/>
    <property type="molecule type" value="Genomic_DNA"/>
</dbReference>
<name>A0A5P8D3Y0_9CAUD</name>
<evidence type="ECO:0000313" key="2">
    <source>
        <dbReference type="Proteomes" id="UP000326262"/>
    </source>
</evidence>
<keyword evidence="2" id="KW-1185">Reference proteome</keyword>
<reference evidence="1 2" key="1">
    <citation type="submission" date="2019-08" db="EMBL/GenBank/DDBJ databases">
        <title>Six bacteriophages against potato bacterial diseases.</title>
        <authorList>
            <person name="Zhang X."/>
            <person name="Kering K."/>
        </authorList>
    </citation>
    <scope>NUCLEOTIDE SEQUENCE [LARGE SCALE GENOMIC DNA]</scope>
</reference>
<dbReference type="Proteomes" id="UP000326262">
    <property type="component" value="Segment"/>
</dbReference>
<accession>A0A5P8D3Y0</accession>
<sequence>MNTFLILLVLIGGQIEGRMIAEFDTPRECEAAKEHVRVINQPPVVASTLVCARDGRA</sequence>
<organism evidence="1 2">
    <name type="scientific">Ralstonia phage P-PSG-11</name>
    <dbReference type="NCBI Taxonomy" id="2652430"/>
    <lineage>
        <taxon>Viruses</taxon>
        <taxon>Duplodnaviria</taxon>
        <taxon>Heunggongvirae</taxon>
        <taxon>Uroviricota</taxon>
        <taxon>Caudoviricetes</taxon>
        <taxon>Autographivirales</taxon>
        <taxon>Gyeongsanvirus</taxon>
        <taxon>Gyeongsanvirus PPSG11</taxon>
    </lineage>
</organism>